<protein>
    <submittedName>
        <fullName evidence="7">Phosphomannomutase</fullName>
        <ecNumber evidence="7">5.4.2.10</ecNumber>
        <ecNumber evidence="7">5.4.2.8</ecNumber>
    </submittedName>
</protein>
<keyword evidence="4" id="KW-0460">Magnesium</keyword>
<dbReference type="EC" id="5.4.2.10" evidence="7"/>
<dbReference type="Pfam" id="PF02879">
    <property type="entry name" value="PGM_PMM_II"/>
    <property type="match status" value="1"/>
</dbReference>
<evidence type="ECO:0000259" key="6">
    <source>
        <dbReference type="Pfam" id="PF02879"/>
    </source>
</evidence>
<dbReference type="EC" id="5.4.2.8" evidence="7"/>
<dbReference type="SUPFAM" id="SSF53738">
    <property type="entry name" value="Phosphoglucomutase, first 3 domains"/>
    <property type="match status" value="1"/>
</dbReference>
<keyword evidence="5 7" id="KW-0413">Isomerase</keyword>
<evidence type="ECO:0000313" key="8">
    <source>
        <dbReference type="Proteomes" id="UP000254633"/>
    </source>
</evidence>
<dbReference type="InterPro" id="IPR005841">
    <property type="entry name" value="Alpha-D-phosphohexomutase_SF"/>
</dbReference>
<evidence type="ECO:0000256" key="1">
    <source>
        <dbReference type="ARBA" id="ARBA00001946"/>
    </source>
</evidence>
<proteinExistence type="predicted"/>
<dbReference type="GO" id="GO:0046872">
    <property type="term" value="F:metal ion binding"/>
    <property type="evidence" value="ECO:0007669"/>
    <property type="project" value="UniProtKB-KW"/>
</dbReference>
<accession>A0A379TWP3</accession>
<dbReference type="GO" id="GO:0005975">
    <property type="term" value="P:carbohydrate metabolic process"/>
    <property type="evidence" value="ECO:0007669"/>
    <property type="project" value="InterPro"/>
</dbReference>
<evidence type="ECO:0000256" key="5">
    <source>
        <dbReference type="ARBA" id="ARBA00023235"/>
    </source>
</evidence>
<dbReference type="PANTHER" id="PTHR43771:SF1">
    <property type="entry name" value="PHOSPHOMANNOMUTASE"/>
    <property type="match status" value="1"/>
</dbReference>
<evidence type="ECO:0000313" key="7">
    <source>
        <dbReference type="EMBL" id="SUG55028.1"/>
    </source>
</evidence>
<dbReference type="InterPro" id="IPR016055">
    <property type="entry name" value="A-D-PHexomutase_a/b/a-I/II/III"/>
</dbReference>
<dbReference type="EMBL" id="UGXH01000003">
    <property type="protein sequence ID" value="SUG55028.1"/>
    <property type="molecule type" value="Genomic_DNA"/>
</dbReference>
<evidence type="ECO:0000256" key="4">
    <source>
        <dbReference type="ARBA" id="ARBA00022842"/>
    </source>
</evidence>
<gene>
    <name evidence="7" type="primary">glmM_2</name>
    <name evidence="7" type="ORF">NCTC10060_02145</name>
</gene>
<dbReference type="PRINTS" id="PR00509">
    <property type="entry name" value="PGMPMM"/>
</dbReference>
<comment type="cofactor">
    <cofactor evidence="1">
        <name>Mg(2+)</name>
        <dbReference type="ChEBI" id="CHEBI:18420"/>
    </cofactor>
</comment>
<dbReference type="Gene3D" id="3.40.120.10">
    <property type="entry name" value="Alpha-D-Glucose-1,6-Bisphosphate, subunit A, domain 3"/>
    <property type="match status" value="2"/>
</dbReference>
<dbReference type="InterPro" id="IPR005845">
    <property type="entry name" value="A-D-PHexomutase_a/b/a-II"/>
</dbReference>
<evidence type="ECO:0000256" key="2">
    <source>
        <dbReference type="ARBA" id="ARBA00022553"/>
    </source>
</evidence>
<dbReference type="PANTHER" id="PTHR43771">
    <property type="entry name" value="PHOSPHOMANNOMUTASE"/>
    <property type="match status" value="1"/>
</dbReference>
<organism evidence="7 8">
    <name type="scientific">Salmonella diarizonae</name>
    <dbReference type="NCBI Taxonomy" id="59204"/>
    <lineage>
        <taxon>Bacteria</taxon>
        <taxon>Pseudomonadati</taxon>
        <taxon>Pseudomonadota</taxon>
        <taxon>Gammaproteobacteria</taxon>
        <taxon>Enterobacterales</taxon>
        <taxon>Enterobacteriaceae</taxon>
        <taxon>Salmonella</taxon>
    </lineage>
</organism>
<reference evidence="7 8" key="1">
    <citation type="submission" date="2018-06" db="EMBL/GenBank/DDBJ databases">
        <authorList>
            <consortium name="Pathogen Informatics"/>
            <person name="Doyle S."/>
        </authorList>
    </citation>
    <scope>NUCLEOTIDE SEQUENCE [LARGE SCALE GENOMIC DNA]</scope>
    <source>
        <strain evidence="7 8">NCTC10060</strain>
    </source>
</reference>
<evidence type="ECO:0000256" key="3">
    <source>
        <dbReference type="ARBA" id="ARBA00022723"/>
    </source>
</evidence>
<feature type="domain" description="Alpha-D-phosphohexomutase alpha/beta/alpha" evidence="6">
    <location>
        <begin position="2"/>
        <end position="59"/>
    </location>
</feature>
<dbReference type="Proteomes" id="UP000254633">
    <property type="component" value="Unassembled WGS sequence"/>
</dbReference>
<dbReference type="GO" id="GO:0004615">
    <property type="term" value="F:phosphomannomutase activity"/>
    <property type="evidence" value="ECO:0007669"/>
    <property type="project" value="UniProtKB-EC"/>
</dbReference>
<keyword evidence="2" id="KW-0597">Phosphoprotein</keyword>
<sequence>MEFIKIHNTPDGTFPNGIPNRCWPECRDDTRNAVIEHGADMGIAFDGDFDRCFLFDEKGQFIEGYYIVGLLAEAFWKNTRGRRLSTTRA</sequence>
<dbReference type="AlphaFoldDB" id="A0A379TWP3"/>
<dbReference type="GO" id="GO:0008966">
    <property type="term" value="F:phosphoglucosamine mutase activity"/>
    <property type="evidence" value="ECO:0007669"/>
    <property type="project" value="UniProtKB-EC"/>
</dbReference>
<name>A0A379TWP3_SALDZ</name>
<keyword evidence="3" id="KW-0479">Metal-binding</keyword>